<dbReference type="InterPro" id="IPR036322">
    <property type="entry name" value="WD40_repeat_dom_sf"/>
</dbReference>
<dbReference type="GO" id="GO:0005634">
    <property type="term" value="C:nucleus"/>
    <property type="evidence" value="ECO:0007669"/>
    <property type="project" value="UniProtKB-SubCell"/>
</dbReference>
<proteinExistence type="inferred from homology"/>
<dbReference type="AlphaFoldDB" id="A0A8H7S9S9"/>
<feature type="non-terminal residue" evidence="12">
    <location>
        <position position="1"/>
    </location>
</feature>
<dbReference type="SUPFAM" id="SSF50978">
    <property type="entry name" value="WD40 repeat-like"/>
    <property type="match status" value="1"/>
</dbReference>
<feature type="region of interest" description="Disordered" evidence="10">
    <location>
        <begin position="489"/>
        <end position="574"/>
    </location>
</feature>
<protein>
    <recommendedName>
        <fullName evidence="11">CAF1B/HIR1 beta-propeller domain-containing protein</fullName>
    </recommendedName>
</protein>
<dbReference type="Pfam" id="PF24105">
    <property type="entry name" value="Beta-prop_CAF1B_HIR1"/>
    <property type="match status" value="2"/>
</dbReference>
<name>A0A8H7S9S9_9FUNG</name>
<organism evidence="12 13">
    <name type="scientific">Circinella minor</name>
    <dbReference type="NCBI Taxonomy" id="1195481"/>
    <lineage>
        <taxon>Eukaryota</taxon>
        <taxon>Fungi</taxon>
        <taxon>Fungi incertae sedis</taxon>
        <taxon>Mucoromycota</taxon>
        <taxon>Mucoromycotina</taxon>
        <taxon>Mucoromycetes</taxon>
        <taxon>Mucorales</taxon>
        <taxon>Lichtheimiaceae</taxon>
        <taxon>Circinella</taxon>
    </lineage>
</organism>
<evidence type="ECO:0000259" key="11">
    <source>
        <dbReference type="Pfam" id="PF24105"/>
    </source>
</evidence>
<feature type="repeat" description="WD" evidence="9">
    <location>
        <begin position="71"/>
        <end position="103"/>
    </location>
</feature>
<dbReference type="GO" id="GO:0006334">
    <property type="term" value="P:nucleosome assembly"/>
    <property type="evidence" value="ECO:0007669"/>
    <property type="project" value="TreeGrafter"/>
</dbReference>
<dbReference type="PANTHER" id="PTHR15271:SF4">
    <property type="entry name" value="CHROMATIN ASSEMBLY FACTOR 1 SUBUNIT B"/>
    <property type="match status" value="1"/>
</dbReference>
<dbReference type="PROSITE" id="PS50082">
    <property type="entry name" value="WD_REPEATS_2"/>
    <property type="match status" value="4"/>
</dbReference>
<dbReference type="PANTHER" id="PTHR15271">
    <property type="entry name" value="CHROMATIN ASSEMBLY FACTOR 1 SUBUNIT B"/>
    <property type="match status" value="1"/>
</dbReference>
<dbReference type="PROSITE" id="PS50294">
    <property type="entry name" value="WD_REPEATS_REGION"/>
    <property type="match status" value="2"/>
</dbReference>
<evidence type="ECO:0000256" key="4">
    <source>
        <dbReference type="ARBA" id="ARBA00022737"/>
    </source>
</evidence>
<gene>
    <name evidence="12" type="ORF">INT45_001490</name>
</gene>
<feature type="repeat" description="WD" evidence="9">
    <location>
        <begin position="12"/>
        <end position="46"/>
    </location>
</feature>
<evidence type="ECO:0000256" key="3">
    <source>
        <dbReference type="ARBA" id="ARBA00022574"/>
    </source>
</evidence>
<dbReference type="GO" id="GO:0006281">
    <property type="term" value="P:DNA repair"/>
    <property type="evidence" value="ECO:0007669"/>
    <property type="project" value="UniProtKB-KW"/>
</dbReference>
<evidence type="ECO:0000256" key="10">
    <source>
        <dbReference type="SAM" id="MobiDB-lite"/>
    </source>
</evidence>
<feature type="compositionally biased region" description="Low complexity" evidence="10">
    <location>
        <begin position="230"/>
        <end position="267"/>
    </location>
</feature>
<evidence type="ECO:0000313" key="12">
    <source>
        <dbReference type="EMBL" id="KAG2225266.1"/>
    </source>
</evidence>
<comment type="subcellular location">
    <subcellularLocation>
        <location evidence="1">Nucleus</location>
    </subcellularLocation>
</comment>
<dbReference type="GO" id="GO:0033186">
    <property type="term" value="C:CAF-1 complex"/>
    <property type="evidence" value="ECO:0007669"/>
    <property type="project" value="TreeGrafter"/>
</dbReference>
<evidence type="ECO:0000256" key="7">
    <source>
        <dbReference type="ARBA" id="ARBA00023204"/>
    </source>
</evidence>
<feature type="domain" description="CAF1B/HIR1 beta-propeller" evidence="11">
    <location>
        <begin position="234"/>
        <end position="447"/>
    </location>
</feature>
<dbReference type="InterPro" id="IPR015943">
    <property type="entry name" value="WD40/YVTN_repeat-like_dom_sf"/>
</dbReference>
<feature type="repeat" description="WD" evidence="9">
    <location>
        <begin position="172"/>
        <end position="204"/>
    </location>
</feature>
<feature type="compositionally biased region" description="Low complexity" evidence="10">
    <location>
        <begin position="499"/>
        <end position="526"/>
    </location>
</feature>
<keyword evidence="13" id="KW-1185">Reference proteome</keyword>
<dbReference type="OrthoDB" id="71227at2759"/>
<evidence type="ECO:0000313" key="13">
    <source>
        <dbReference type="Proteomes" id="UP000646827"/>
    </source>
</evidence>
<accession>A0A8H7S9S9</accession>
<keyword evidence="6" id="KW-0156">Chromatin regulator</keyword>
<dbReference type="InterPro" id="IPR045145">
    <property type="entry name" value="PTHR15271"/>
</dbReference>
<evidence type="ECO:0000256" key="9">
    <source>
        <dbReference type="PROSITE-ProRule" id="PRU00221"/>
    </source>
</evidence>
<evidence type="ECO:0000256" key="5">
    <source>
        <dbReference type="ARBA" id="ARBA00022763"/>
    </source>
</evidence>
<dbReference type="GO" id="GO:0006335">
    <property type="term" value="P:DNA replication-dependent chromatin assembly"/>
    <property type="evidence" value="ECO:0007669"/>
    <property type="project" value="InterPro"/>
</dbReference>
<dbReference type="SMART" id="SM00320">
    <property type="entry name" value="WD40"/>
    <property type="match status" value="5"/>
</dbReference>
<comment type="caution">
    <text evidence="12">The sequence shown here is derived from an EMBL/GenBank/DDBJ whole genome shotgun (WGS) entry which is preliminary data.</text>
</comment>
<dbReference type="Proteomes" id="UP000646827">
    <property type="component" value="Unassembled WGS sequence"/>
</dbReference>
<reference evidence="12 13" key="1">
    <citation type="submission" date="2020-12" db="EMBL/GenBank/DDBJ databases">
        <title>Metabolic potential, ecology and presence of endohyphal bacteria is reflected in genomic diversity of Mucoromycotina.</title>
        <authorList>
            <person name="Muszewska A."/>
            <person name="Okrasinska A."/>
            <person name="Steczkiewicz K."/>
            <person name="Drgas O."/>
            <person name="Orlowska M."/>
            <person name="Perlinska-Lenart U."/>
            <person name="Aleksandrzak-Piekarczyk T."/>
            <person name="Szatraj K."/>
            <person name="Zielenkiewicz U."/>
            <person name="Pilsyk S."/>
            <person name="Malc E."/>
            <person name="Mieczkowski P."/>
            <person name="Kruszewska J.S."/>
            <person name="Biernat P."/>
            <person name="Pawlowska J."/>
        </authorList>
    </citation>
    <scope>NUCLEOTIDE SEQUENCE [LARGE SCALE GENOMIC DNA]</scope>
    <source>
        <strain evidence="12 13">CBS 142.35</strain>
    </source>
</reference>
<comment type="similarity">
    <text evidence="2">Belongs to the WD repeat HIR1 family.</text>
</comment>
<keyword evidence="8" id="KW-0539">Nucleus</keyword>
<dbReference type="EMBL" id="JAEPRB010000030">
    <property type="protein sequence ID" value="KAG2225266.1"/>
    <property type="molecule type" value="Genomic_DNA"/>
</dbReference>
<keyword evidence="3 9" id="KW-0853">WD repeat</keyword>
<evidence type="ECO:0000256" key="8">
    <source>
        <dbReference type="ARBA" id="ARBA00023242"/>
    </source>
</evidence>
<keyword evidence="7" id="KW-0234">DNA repair</keyword>
<evidence type="ECO:0000256" key="1">
    <source>
        <dbReference type="ARBA" id="ARBA00004123"/>
    </source>
</evidence>
<feature type="domain" description="CAF1B/HIR1 beta-propeller" evidence="11">
    <location>
        <begin position="3"/>
        <end position="208"/>
    </location>
</feature>
<feature type="repeat" description="WD" evidence="9">
    <location>
        <begin position="130"/>
        <end position="171"/>
    </location>
</feature>
<keyword evidence="5" id="KW-0227">DNA damage</keyword>
<feature type="region of interest" description="Disordered" evidence="10">
    <location>
        <begin position="308"/>
        <end position="329"/>
    </location>
</feature>
<evidence type="ECO:0000256" key="6">
    <source>
        <dbReference type="ARBA" id="ARBA00022853"/>
    </source>
</evidence>
<sequence length="574" mass="64376">TLEINWHDGQAIYSVDFSSDGIRMASAGADTSVRLWSMKRRLEVNQDIGHKKSFEKKIESFPVHIDFLSELKRHSAPVNVVRFSPSGEYLASAGDDSCVILWKKSLTKDSTFGREYAEFEKETWSVVQMFHGHSKEIYDLAWSPCSQFFITASIDNTARIWSISTRSAIHVLTDHTHYVQGVSWDPMGQYVATQSSDRSVAIYKYLKEGPDRLKMSSCSKRHHRISKQKSSTAVTTASSNNSNNNDDTTNSMATEDVTPTTTTTTTTTVSSFRMYHDENLVTFFRRLSFSPEGAFLVTPAGLCKNSLESSNTNNNNNQTKSNNDEDSEDLSNCAYIYPRNTLLKHPMAYTSNHNKPSIAIRWCSDTYELRPSTEPSMFRLPYRMIYAVASQDAVYVYDTQHAAPLCVISGMHFAPITDIAWSHDGSILAFSSADGYCSAVVFDENELGKINLQKPNTMITNTTHSTVSSSSSNKMVVEEHDIEMMDIASPPEKRPVPITTTTTSTSTLLSPTQQQATHNNHTNNNNKVNDLSSLIRPVSEKRSMETNNTQPKKRRIAPTFISSSFTPQQQQQPQ</sequence>
<evidence type="ECO:0000256" key="2">
    <source>
        <dbReference type="ARBA" id="ARBA00007306"/>
    </source>
</evidence>
<feature type="region of interest" description="Disordered" evidence="10">
    <location>
        <begin position="216"/>
        <end position="267"/>
    </location>
</feature>
<keyword evidence="4" id="KW-0677">Repeat</keyword>
<dbReference type="InterPro" id="IPR055410">
    <property type="entry name" value="Beta-prop_CAF1B_HIR1"/>
</dbReference>
<feature type="compositionally biased region" description="Low complexity" evidence="10">
    <location>
        <begin position="308"/>
        <end position="321"/>
    </location>
</feature>
<dbReference type="Gene3D" id="2.130.10.10">
    <property type="entry name" value="YVTN repeat-like/Quinoprotein amine dehydrogenase"/>
    <property type="match status" value="3"/>
</dbReference>
<dbReference type="InterPro" id="IPR001680">
    <property type="entry name" value="WD40_rpt"/>
</dbReference>